<gene>
    <name evidence="1" type="ORF">CYJ10_32935</name>
</gene>
<dbReference type="AlphaFoldDB" id="A0A2N5C258"/>
<comment type="caution">
    <text evidence="1">The sequence shown here is derived from an EMBL/GenBank/DDBJ whole genome shotgun (WGS) entry which is preliminary data.</text>
</comment>
<reference evidence="1 2" key="1">
    <citation type="submission" date="2017-12" db="EMBL/GenBank/DDBJ databases">
        <title>Genome sequence of the active heterotrophic nitrifier-denitrifier, Cupriavidus pauculus UM1.</title>
        <authorList>
            <person name="Putonti C."/>
            <person name="Castignetti D."/>
        </authorList>
    </citation>
    <scope>NUCLEOTIDE SEQUENCE [LARGE SCALE GENOMIC DNA]</scope>
    <source>
        <strain evidence="1 2">UM1</strain>
    </source>
</reference>
<dbReference type="Proteomes" id="UP000234341">
    <property type="component" value="Unassembled WGS sequence"/>
</dbReference>
<organism evidence="1 2">
    <name type="scientific">Cupriavidus pauculus</name>
    <dbReference type="NCBI Taxonomy" id="82633"/>
    <lineage>
        <taxon>Bacteria</taxon>
        <taxon>Pseudomonadati</taxon>
        <taxon>Pseudomonadota</taxon>
        <taxon>Betaproteobacteria</taxon>
        <taxon>Burkholderiales</taxon>
        <taxon>Burkholderiaceae</taxon>
        <taxon>Cupriavidus</taxon>
    </lineage>
</organism>
<evidence type="ECO:0000313" key="1">
    <source>
        <dbReference type="EMBL" id="PLP96295.1"/>
    </source>
</evidence>
<name>A0A2N5C258_9BURK</name>
<evidence type="ECO:0000313" key="2">
    <source>
        <dbReference type="Proteomes" id="UP000234341"/>
    </source>
</evidence>
<accession>A0A2N5C258</accession>
<dbReference type="EMBL" id="PJRP01000031">
    <property type="protein sequence ID" value="PLP96295.1"/>
    <property type="molecule type" value="Genomic_DNA"/>
</dbReference>
<sequence length="36" mass="4106">MDIDPTFGVFFMTKYDEALKRQVVREHLSGTISTTA</sequence>
<protein>
    <submittedName>
        <fullName evidence="1">Helix-turn-helix domain-containing protein</fullName>
    </submittedName>
</protein>
<feature type="non-terminal residue" evidence="1">
    <location>
        <position position="36"/>
    </location>
</feature>
<proteinExistence type="predicted"/>